<dbReference type="NCBIfam" id="TIGR00762">
    <property type="entry name" value="DegV"/>
    <property type="match status" value="1"/>
</dbReference>
<organism evidence="2 3">
    <name type="scientific">Malacoplasma penetrans (strain HF-2)</name>
    <name type="common">Mycoplasma penetrans</name>
    <dbReference type="NCBI Taxonomy" id="272633"/>
    <lineage>
        <taxon>Bacteria</taxon>
        <taxon>Bacillati</taxon>
        <taxon>Mycoplasmatota</taxon>
        <taxon>Mycoplasmoidales</taxon>
        <taxon>Mycoplasmoidaceae</taxon>
        <taxon>Malacoplasma</taxon>
    </lineage>
</organism>
<dbReference type="FunCoup" id="Q8EWH3">
    <property type="interactions" value="21"/>
</dbReference>
<keyword evidence="3" id="KW-1185">Reference proteome</keyword>
<accession>Q8EWH3</accession>
<dbReference type="GO" id="GO:0008289">
    <property type="term" value="F:lipid binding"/>
    <property type="evidence" value="ECO:0007669"/>
    <property type="project" value="UniProtKB-KW"/>
</dbReference>
<dbReference type="RefSeq" id="WP_011077059.1">
    <property type="nucleotide sequence ID" value="NC_004432.1"/>
</dbReference>
<evidence type="ECO:0000256" key="1">
    <source>
        <dbReference type="ARBA" id="ARBA00023121"/>
    </source>
</evidence>
<evidence type="ECO:0000313" key="3">
    <source>
        <dbReference type="Proteomes" id="UP000002522"/>
    </source>
</evidence>
<reference evidence="2 3" key="1">
    <citation type="journal article" date="2002" name="Nucleic Acids Res.">
        <title>The complete genomic sequence of Mycoplasma penetrans, an intracellular bacterial pathogen in humans.</title>
        <authorList>
            <person name="Sasaki Y."/>
            <person name="Ishikawa J."/>
            <person name="Yamashita A."/>
            <person name="Oshima K."/>
            <person name="Kenri T."/>
            <person name="Furuya K."/>
            <person name="Yoshino C."/>
            <person name="Horino A."/>
            <person name="Shiba T."/>
            <person name="Sasaki T."/>
            <person name="Hattori M."/>
        </authorList>
    </citation>
    <scope>NUCLEOTIDE SEQUENCE [LARGE SCALE GENOMIC DNA]</scope>
    <source>
        <strain evidence="2 3">HF-2</strain>
    </source>
</reference>
<dbReference type="InterPro" id="IPR043168">
    <property type="entry name" value="DegV_C"/>
</dbReference>
<proteinExistence type="predicted"/>
<dbReference type="Pfam" id="PF02645">
    <property type="entry name" value="DegV"/>
    <property type="match status" value="1"/>
</dbReference>
<dbReference type="InParanoid" id="Q8EWH3"/>
<keyword evidence="1" id="KW-0446">Lipid-binding</keyword>
<dbReference type="SUPFAM" id="SSF82549">
    <property type="entry name" value="DAK1/DegV-like"/>
    <property type="match status" value="1"/>
</dbReference>
<evidence type="ECO:0000313" key="2">
    <source>
        <dbReference type="EMBL" id="BAC44023.1"/>
    </source>
</evidence>
<sequence length="282" mass="31828">MKTCIIVDSCSGIKNNEIKDVYSIPLSIIENNDGNEIIYKDLEELNTLDVIKKINDKKDLKTSQTSIGQMIEILEELTPKYDRIFILPISSGLSGSYSTWNMAKEEFDKKDIIIIDGKDMGPGNKIIVDMILEMASKNKSSDEIINAINVKKQNTLGTLVVTDLEQLKKGGRINVIKAAIAKALKLNIIITFDGSLEFYDKDRSLEKAIDKCLKKIDQETSYLTKGIKHAYFYTTFLDENKNKEIKKIIDQKLNTNTEEYLIPSVISVHTGVNAFAIYIESK</sequence>
<dbReference type="PANTHER" id="PTHR33434:SF2">
    <property type="entry name" value="FATTY ACID-BINDING PROTEIN TM_1468"/>
    <property type="match status" value="1"/>
</dbReference>
<name>Q8EWH3_MALP2</name>
<dbReference type="KEGG" id="mpe:MYPE2330"/>
<dbReference type="InterPro" id="IPR050270">
    <property type="entry name" value="DegV_domain_contain"/>
</dbReference>
<protein>
    <recommendedName>
        <fullName evidence="4">DegV family protein</fullName>
    </recommendedName>
</protein>
<gene>
    <name evidence="2" type="ordered locus">MYPE2330</name>
</gene>
<dbReference type="STRING" id="272633.gene:10731334"/>
<dbReference type="Gene3D" id="3.30.1180.10">
    <property type="match status" value="1"/>
</dbReference>
<dbReference type="PROSITE" id="PS51482">
    <property type="entry name" value="DEGV"/>
    <property type="match status" value="1"/>
</dbReference>
<dbReference type="PANTHER" id="PTHR33434">
    <property type="entry name" value="DEGV DOMAIN-CONTAINING PROTEIN DR_1986-RELATED"/>
    <property type="match status" value="1"/>
</dbReference>
<dbReference type="eggNOG" id="COG1307">
    <property type="taxonomic scope" value="Bacteria"/>
</dbReference>
<dbReference type="Gene3D" id="3.40.50.10170">
    <property type="match status" value="1"/>
</dbReference>
<dbReference type="InterPro" id="IPR003797">
    <property type="entry name" value="DegV"/>
</dbReference>
<dbReference type="AlphaFoldDB" id="Q8EWH3"/>
<dbReference type="HOGENOM" id="CLU_048251_1_0_14"/>
<dbReference type="Proteomes" id="UP000002522">
    <property type="component" value="Chromosome"/>
</dbReference>
<evidence type="ECO:0008006" key="4">
    <source>
        <dbReference type="Google" id="ProtNLM"/>
    </source>
</evidence>
<dbReference type="EMBL" id="BA000026">
    <property type="protein sequence ID" value="BAC44023.1"/>
    <property type="molecule type" value="Genomic_DNA"/>
</dbReference>